<dbReference type="PROSITE" id="PS50926">
    <property type="entry name" value="TRAM"/>
    <property type="match status" value="1"/>
</dbReference>
<dbReference type="SFLD" id="SFLDG01061">
    <property type="entry name" value="methylthiotransferase"/>
    <property type="match status" value="1"/>
</dbReference>
<dbReference type="PATRIC" id="fig|1398.22.peg.3975"/>
<evidence type="ECO:0000256" key="3">
    <source>
        <dbReference type="ARBA" id="ARBA00022490"/>
    </source>
</evidence>
<evidence type="ECO:0000256" key="8">
    <source>
        <dbReference type="ARBA" id="ARBA00023004"/>
    </source>
</evidence>
<keyword evidence="6 11" id="KW-0819">tRNA processing</keyword>
<feature type="binding site" evidence="11">
    <location>
        <position position="131"/>
    </location>
    <ligand>
        <name>[4Fe-4S] cluster</name>
        <dbReference type="ChEBI" id="CHEBI:49883"/>
        <label>1</label>
    </ligand>
</feature>
<dbReference type="Pfam" id="PF04055">
    <property type="entry name" value="Radical_SAM"/>
    <property type="match status" value="1"/>
</dbReference>
<evidence type="ECO:0000256" key="12">
    <source>
        <dbReference type="SAM" id="MobiDB-lite"/>
    </source>
</evidence>
<dbReference type="GO" id="GO:0035597">
    <property type="term" value="F:tRNA-2-methylthio-N(6)-dimethylallyladenosine(37) synthase activity"/>
    <property type="evidence" value="ECO:0007669"/>
    <property type="project" value="UniProtKB-EC"/>
</dbReference>
<evidence type="ECO:0000313" key="16">
    <source>
        <dbReference type="EMBL" id="KWZ76216.1"/>
    </source>
</evidence>
<accession>A0A133K9F7</accession>
<dbReference type="EC" id="2.8.4.3" evidence="10 11"/>
<proteinExistence type="inferred from homology"/>
<dbReference type="InterPro" id="IPR005839">
    <property type="entry name" value="Methylthiotransferase"/>
</dbReference>
<evidence type="ECO:0000256" key="10">
    <source>
        <dbReference type="ARBA" id="ARBA00033765"/>
    </source>
</evidence>
<feature type="binding site" evidence="11">
    <location>
        <position position="201"/>
    </location>
    <ligand>
        <name>[4Fe-4S] cluster</name>
        <dbReference type="ChEBI" id="CHEBI:49883"/>
        <label>1</label>
    </ligand>
</feature>
<dbReference type="InterPro" id="IPR002792">
    <property type="entry name" value="TRAM_dom"/>
</dbReference>
<keyword evidence="7 11" id="KW-0479">Metal-binding</keyword>
<dbReference type="SFLD" id="SFLDS00029">
    <property type="entry name" value="Radical_SAM"/>
    <property type="match status" value="1"/>
</dbReference>
<evidence type="ECO:0000256" key="11">
    <source>
        <dbReference type="HAMAP-Rule" id="MF_01864"/>
    </source>
</evidence>
<reference evidence="17" key="1">
    <citation type="submission" date="2016-01" db="EMBL/GenBank/DDBJ databases">
        <authorList>
            <person name="Mitreva M."/>
            <person name="Pepin K.H."/>
            <person name="Mihindukulasuriya K.A."/>
            <person name="Fulton R."/>
            <person name="Fronick C."/>
            <person name="O'Laughlin M."/>
            <person name="Miner T."/>
            <person name="Herter B."/>
            <person name="Rosa B.A."/>
            <person name="Cordes M."/>
            <person name="Tomlinson C."/>
            <person name="Wollam A."/>
            <person name="Palsikar V.B."/>
            <person name="Mardis E.R."/>
            <person name="Wilson R.K."/>
        </authorList>
    </citation>
    <scope>NUCLEOTIDE SEQUENCE [LARGE SCALE GENOMIC DNA]</scope>
    <source>
        <strain evidence="17">GED7749B</strain>
    </source>
</reference>
<dbReference type="SFLD" id="SFLDF00273">
    <property type="entry name" value="(dimethylallyl)adenosine_tRNA"/>
    <property type="match status" value="1"/>
</dbReference>
<evidence type="ECO:0000259" key="13">
    <source>
        <dbReference type="PROSITE" id="PS50926"/>
    </source>
</evidence>
<dbReference type="GO" id="GO:0005829">
    <property type="term" value="C:cytosol"/>
    <property type="evidence" value="ECO:0007669"/>
    <property type="project" value="TreeGrafter"/>
</dbReference>
<dbReference type="Proteomes" id="UP000070376">
    <property type="component" value="Unassembled WGS sequence"/>
</dbReference>
<keyword evidence="3 11" id="KW-0963">Cytoplasm</keyword>
<feature type="domain" description="Radical SAM core" evidence="15">
    <location>
        <begin position="263"/>
        <end position="493"/>
    </location>
</feature>
<comment type="catalytic activity">
    <reaction evidence="11">
        <text>N(6)-dimethylallyladenosine(37) in tRNA + (sulfur carrier)-SH + AH2 + 2 S-adenosyl-L-methionine = 2-methylsulfanyl-N(6)-dimethylallyladenosine(37) in tRNA + (sulfur carrier)-H + 5'-deoxyadenosine + L-methionine + A + S-adenosyl-L-homocysteine + 2 H(+)</text>
        <dbReference type="Rhea" id="RHEA:37067"/>
        <dbReference type="Rhea" id="RHEA-COMP:10375"/>
        <dbReference type="Rhea" id="RHEA-COMP:10376"/>
        <dbReference type="Rhea" id="RHEA-COMP:14737"/>
        <dbReference type="Rhea" id="RHEA-COMP:14739"/>
        <dbReference type="ChEBI" id="CHEBI:13193"/>
        <dbReference type="ChEBI" id="CHEBI:15378"/>
        <dbReference type="ChEBI" id="CHEBI:17319"/>
        <dbReference type="ChEBI" id="CHEBI:17499"/>
        <dbReference type="ChEBI" id="CHEBI:29917"/>
        <dbReference type="ChEBI" id="CHEBI:57844"/>
        <dbReference type="ChEBI" id="CHEBI:57856"/>
        <dbReference type="ChEBI" id="CHEBI:59789"/>
        <dbReference type="ChEBI" id="CHEBI:64428"/>
        <dbReference type="ChEBI" id="CHEBI:74415"/>
        <dbReference type="ChEBI" id="CHEBI:74417"/>
        <dbReference type="EC" id="2.8.4.3"/>
    </reaction>
</comment>
<dbReference type="PROSITE" id="PS01278">
    <property type="entry name" value="MTTASE_RADICAL"/>
    <property type="match status" value="1"/>
</dbReference>
<keyword evidence="2 11" id="KW-0004">4Fe-4S</keyword>
<evidence type="ECO:0000256" key="5">
    <source>
        <dbReference type="ARBA" id="ARBA00022691"/>
    </source>
</evidence>
<feature type="domain" description="MTTase N-terminal" evidence="14">
    <location>
        <begin position="122"/>
        <end position="240"/>
    </location>
</feature>
<dbReference type="HAMAP" id="MF_01864">
    <property type="entry name" value="tRNA_metthiotr_MiaB"/>
    <property type="match status" value="1"/>
</dbReference>
<dbReference type="InterPro" id="IPR006463">
    <property type="entry name" value="MiaB_methiolase"/>
</dbReference>
<dbReference type="Gene3D" id="3.80.30.20">
    <property type="entry name" value="tm_1862 like domain"/>
    <property type="match status" value="1"/>
</dbReference>
<dbReference type="InterPro" id="IPR058240">
    <property type="entry name" value="rSAM_sf"/>
</dbReference>
<feature type="binding site" evidence="11">
    <location>
        <position position="277"/>
    </location>
    <ligand>
        <name>[4Fe-4S] cluster</name>
        <dbReference type="ChEBI" id="CHEBI:49883"/>
        <label>2</label>
        <note>4Fe-4S-S-AdoMet</note>
    </ligand>
</feature>
<gene>
    <name evidence="11" type="primary">miaB</name>
    <name evidence="16" type="ORF">HMPREF3213_03969</name>
</gene>
<dbReference type="FunFam" id="3.80.30.20:FF:000001">
    <property type="entry name" value="tRNA-2-methylthio-N(6)-dimethylallyladenosine synthase 2"/>
    <property type="match status" value="1"/>
</dbReference>
<feature type="binding site" evidence="11">
    <location>
        <position position="284"/>
    </location>
    <ligand>
        <name>[4Fe-4S] cluster</name>
        <dbReference type="ChEBI" id="CHEBI:49883"/>
        <label>2</label>
        <note>4Fe-4S-S-AdoMet</note>
    </ligand>
</feature>
<dbReference type="Pfam" id="PF01938">
    <property type="entry name" value="TRAM"/>
    <property type="match status" value="1"/>
</dbReference>
<keyword evidence="9 11" id="KW-0411">Iron-sulfur</keyword>
<dbReference type="InterPro" id="IPR023404">
    <property type="entry name" value="rSAM_horseshoe"/>
</dbReference>
<keyword evidence="4 11" id="KW-0808">Transferase</keyword>
<dbReference type="NCBIfam" id="TIGR00089">
    <property type="entry name" value="MiaB/RimO family radical SAM methylthiotransferase"/>
    <property type="match status" value="1"/>
</dbReference>
<dbReference type="InterPro" id="IPR020612">
    <property type="entry name" value="Methylthiotransferase_CS"/>
</dbReference>
<dbReference type="Gene3D" id="3.40.50.12160">
    <property type="entry name" value="Methylthiotransferase, N-terminal domain"/>
    <property type="match status" value="1"/>
</dbReference>
<protein>
    <recommendedName>
        <fullName evidence="10 11">tRNA-2-methylthio-N(6)-dimethylallyladenosine synthase</fullName>
        <ecNumber evidence="10 11">2.8.4.3</ecNumber>
    </recommendedName>
    <alternativeName>
        <fullName evidence="11">(Dimethylallyl)adenosine tRNA methylthiotransferase MiaB</fullName>
    </alternativeName>
    <alternativeName>
        <fullName evidence="11">tRNA-i(6)A37 methylthiotransferase</fullName>
    </alternativeName>
</protein>
<comment type="similarity">
    <text evidence="11">Belongs to the methylthiotransferase family. MiaB subfamily.</text>
</comment>
<evidence type="ECO:0000256" key="6">
    <source>
        <dbReference type="ARBA" id="ARBA00022694"/>
    </source>
</evidence>
<feature type="region of interest" description="Disordered" evidence="12">
    <location>
        <begin position="58"/>
        <end position="77"/>
    </location>
</feature>
<dbReference type="PROSITE" id="PS51449">
    <property type="entry name" value="MTTASE_N"/>
    <property type="match status" value="1"/>
</dbReference>
<dbReference type="GO" id="GO:0046872">
    <property type="term" value="F:metal ion binding"/>
    <property type="evidence" value="ECO:0007669"/>
    <property type="project" value="UniProtKB-KW"/>
</dbReference>
<dbReference type="SFLD" id="SFLDG01082">
    <property type="entry name" value="B12-binding_domain_containing"/>
    <property type="match status" value="1"/>
</dbReference>
<dbReference type="PANTHER" id="PTHR43020:SF2">
    <property type="entry name" value="MITOCHONDRIAL TRNA METHYLTHIOTRANSFERASE CDK5RAP1"/>
    <property type="match status" value="1"/>
</dbReference>
<evidence type="ECO:0000256" key="1">
    <source>
        <dbReference type="ARBA" id="ARBA00003234"/>
    </source>
</evidence>
<evidence type="ECO:0000256" key="9">
    <source>
        <dbReference type="ARBA" id="ARBA00023014"/>
    </source>
</evidence>
<comment type="subunit">
    <text evidence="11">Monomer.</text>
</comment>
<comment type="caution">
    <text evidence="16">The sequence shown here is derived from an EMBL/GenBank/DDBJ whole genome shotgun (WGS) entry which is preliminary data.</text>
</comment>
<organism evidence="16 17">
    <name type="scientific">Heyndrickxia coagulans</name>
    <name type="common">Weizmannia coagulans</name>
    <dbReference type="NCBI Taxonomy" id="1398"/>
    <lineage>
        <taxon>Bacteria</taxon>
        <taxon>Bacillati</taxon>
        <taxon>Bacillota</taxon>
        <taxon>Bacilli</taxon>
        <taxon>Bacillales</taxon>
        <taxon>Bacillaceae</taxon>
        <taxon>Heyndrickxia</taxon>
    </lineage>
</organism>
<feature type="domain" description="TRAM" evidence="13">
    <location>
        <begin position="496"/>
        <end position="559"/>
    </location>
</feature>
<dbReference type="Pfam" id="PF00919">
    <property type="entry name" value="UPF0004"/>
    <property type="match status" value="1"/>
</dbReference>
<dbReference type="SMART" id="SM00729">
    <property type="entry name" value="Elp3"/>
    <property type="match status" value="1"/>
</dbReference>
<feature type="binding site" evidence="11">
    <location>
        <position position="167"/>
    </location>
    <ligand>
        <name>[4Fe-4S] cluster</name>
        <dbReference type="ChEBI" id="CHEBI:49883"/>
        <label>1</label>
    </ligand>
</feature>
<evidence type="ECO:0000256" key="7">
    <source>
        <dbReference type="ARBA" id="ARBA00022723"/>
    </source>
</evidence>
<dbReference type="InterPro" id="IPR007197">
    <property type="entry name" value="rSAM"/>
</dbReference>
<sequence>MKPGVPSDREKLDTNREREFVVIGEKTIYTGYTHDFYMVAAIARHGANRKGIAMNEKQRLEQQQVNPVEPADKKSEKDYSKYFQSVYIPPNLKEARKRSRKPVQYFKDFEIDDDLKGMGDGLKFYIRTYGCQMNEHDTEVMAGIFMQLGYTPTETVEDADVVLLNTCAIRENAENKVFGEIGHLKPLKTEKPDMLIGVCGCMSQEESVVNKILQKHPHVDMVFGTHNIHRLPYILKEAYMSKAMVVEVWSKEGDVIESLPKVRKGNIKAWVNIMYGCDKFCTYCIVPYTRGKERSRRPEDIIQEVRELAAKGYKEITLLGQNVNAYGKDFDDLEYGLGDLMDDLRKINIPRIRFTTSHPRDFDDRLIEVLAKKGNLVEHIHLPVQSGSSEILKIMGRKYTREQYLELVRKIKAAIPDVALSTDIIVGFPNETEEQFEETLSLYKEVGFETAYTFIYSPREGTPAARMKDNIPMEVKKERLQRLNELVNAYSKAAMEKYEGQVVEVLVEGESKNNPEILAGYTRKNKLVNFKGPKSAIGKLVQVKITKAKTWSLDGEMVAVLDPAGVEA</sequence>
<evidence type="ECO:0000313" key="17">
    <source>
        <dbReference type="Proteomes" id="UP000070376"/>
    </source>
</evidence>
<dbReference type="PROSITE" id="PS51918">
    <property type="entry name" value="RADICAL_SAM"/>
    <property type="match status" value="1"/>
</dbReference>
<comment type="function">
    <text evidence="1 11">Catalyzes the methylthiolation of N6-(dimethylallyl)adenosine (i(6)A), leading to the formation of 2-methylthio-N6-(dimethylallyl)adenosine (ms(2)i(6)A) at position 37 in tRNAs that read codons beginning with uridine.</text>
</comment>
<evidence type="ECO:0000256" key="2">
    <source>
        <dbReference type="ARBA" id="ARBA00022485"/>
    </source>
</evidence>
<keyword evidence="8 11" id="KW-0408">Iron</keyword>
<evidence type="ECO:0000256" key="4">
    <source>
        <dbReference type="ARBA" id="ARBA00022679"/>
    </source>
</evidence>
<dbReference type="CDD" id="cd01335">
    <property type="entry name" value="Radical_SAM"/>
    <property type="match status" value="1"/>
</dbReference>
<dbReference type="InterPro" id="IPR013848">
    <property type="entry name" value="Methylthiotransferase_N"/>
</dbReference>
<dbReference type="EMBL" id="LRPN01000211">
    <property type="protein sequence ID" value="KWZ76216.1"/>
    <property type="molecule type" value="Genomic_DNA"/>
</dbReference>
<comment type="cofactor">
    <cofactor evidence="11">
        <name>[4Fe-4S] cluster</name>
        <dbReference type="ChEBI" id="CHEBI:49883"/>
    </cofactor>
    <text evidence="11">Binds 2 [4Fe-4S] clusters. One cluster is coordinated with 3 cysteines and an exchangeable S-adenosyl-L-methionine.</text>
</comment>
<dbReference type="InterPro" id="IPR038135">
    <property type="entry name" value="Methylthiotransferase_N_sf"/>
</dbReference>
<evidence type="ECO:0000259" key="14">
    <source>
        <dbReference type="PROSITE" id="PS51449"/>
    </source>
</evidence>
<feature type="binding site" evidence="11">
    <location>
        <position position="281"/>
    </location>
    <ligand>
        <name>[4Fe-4S] cluster</name>
        <dbReference type="ChEBI" id="CHEBI:49883"/>
        <label>2</label>
        <note>4Fe-4S-S-AdoMet</note>
    </ligand>
</feature>
<comment type="subcellular location">
    <subcellularLocation>
        <location evidence="11">Cytoplasm</location>
    </subcellularLocation>
</comment>
<evidence type="ECO:0000259" key="15">
    <source>
        <dbReference type="PROSITE" id="PS51918"/>
    </source>
</evidence>
<name>A0A133K9F7_HEYCO</name>
<dbReference type="NCBIfam" id="TIGR01574">
    <property type="entry name" value="miaB-methiolase"/>
    <property type="match status" value="1"/>
</dbReference>
<dbReference type="InterPro" id="IPR006638">
    <property type="entry name" value="Elp3/MiaA/NifB-like_rSAM"/>
</dbReference>
<dbReference type="SUPFAM" id="SSF102114">
    <property type="entry name" value="Radical SAM enzymes"/>
    <property type="match status" value="1"/>
</dbReference>
<dbReference type="AlphaFoldDB" id="A0A133K9F7"/>
<dbReference type="FunFam" id="3.40.50.12160:FF:000006">
    <property type="entry name" value="tRNA-2-methylthio-N(6)-dimethylallyladenosine synthase"/>
    <property type="match status" value="1"/>
</dbReference>
<dbReference type="GO" id="GO:0051539">
    <property type="term" value="F:4 iron, 4 sulfur cluster binding"/>
    <property type="evidence" value="ECO:0007669"/>
    <property type="project" value="UniProtKB-UniRule"/>
</dbReference>
<dbReference type="PANTHER" id="PTHR43020">
    <property type="entry name" value="CDK5 REGULATORY SUBUNIT-ASSOCIATED PROTEIN 1"/>
    <property type="match status" value="1"/>
</dbReference>
<keyword evidence="5 11" id="KW-0949">S-adenosyl-L-methionine</keyword>